<reference evidence="2" key="2">
    <citation type="submission" date="2020-09" db="EMBL/GenBank/DDBJ databases">
        <authorList>
            <person name="Sun Q."/>
            <person name="Kim S."/>
        </authorList>
    </citation>
    <scope>NUCLEOTIDE SEQUENCE</scope>
    <source>
        <strain evidence="2">KCTC 42651</strain>
    </source>
</reference>
<dbReference type="Proteomes" id="UP000630353">
    <property type="component" value="Unassembled WGS sequence"/>
</dbReference>
<dbReference type="AlphaFoldDB" id="A0A919CNL6"/>
<dbReference type="RefSeq" id="WP_189988235.1">
    <property type="nucleotide sequence ID" value="NZ_BMZS01000003.1"/>
</dbReference>
<accession>A0A919CNL6</accession>
<keyword evidence="3" id="KW-1185">Reference proteome</keyword>
<dbReference type="InterPro" id="IPR009506">
    <property type="entry name" value="YjiS-like"/>
</dbReference>
<organism evidence="2 3">
    <name type="scientific">Thalassobaculum fulvum</name>
    <dbReference type="NCBI Taxonomy" id="1633335"/>
    <lineage>
        <taxon>Bacteria</taxon>
        <taxon>Pseudomonadati</taxon>
        <taxon>Pseudomonadota</taxon>
        <taxon>Alphaproteobacteria</taxon>
        <taxon>Rhodospirillales</taxon>
        <taxon>Thalassobaculaceae</taxon>
        <taxon>Thalassobaculum</taxon>
    </lineage>
</organism>
<comment type="caution">
    <text evidence="2">The sequence shown here is derived from an EMBL/GenBank/DDBJ whole genome shotgun (WGS) entry which is preliminary data.</text>
</comment>
<dbReference type="Pfam" id="PF06568">
    <property type="entry name" value="YjiS-like"/>
    <property type="match status" value="1"/>
</dbReference>
<proteinExistence type="predicted"/>
<feature type="domain" description="YjiS-like" evidence="1">
    <location>
        <begin position="32"/>
        <end position="66"/>
    </location>
</feature>
<evidence type="ECO:0000259" key="1">
    <source>
        <dbReference type="Pfam" id="PF06568"/>
    </source>
</evidence>
<sequence length="86" mass="9433">MSVYNSALTEASFGAQAAATLRRLAVLLASPFAAIARSVRVRRTVCQLAELDDRTLADIGLRRTQILSTASHVVDWPQVDPRRLAR</sequence>
<dbReference type="EMBL" id="BMZS01000003">
    <property type="protein sequence ID" value="GHD45689.1"/>
    <property type="molecule type" value="Genomic_DNA"/>
</dbReference>
<evidence type="ECO:0000313" key="3">
    <source>
        <dbReference type="Proteomes" id="UP000630353"/>
    </source>
</evidence>
<reference evidence="2" key="1">
    <citation type="journal article" date="2014" name="Int. J. Syst. Evol. Microbiol.">
        <title>Complete genome sequence of Corynebacterium casei LMG S-19264T (=DSM 44701T), isolated from a smear-ripened cheese.</title>
        <authorList>
            <consortium name="US DOE Joint Genome Institute (JGI-PGF)"/>
            <person name="Walter F."/>
            <person name="Albersmeier A."/>
            <person name="Kalinowski J."/>
            <person name="Ruckert C."/>
        </authorList>
    </citation>
    <scope>NUCLEOTIDE SEQUENCE</scope>
    <source>
        <strain evidence="2">KCTC 42651</strain>
    </source>
</reference>
<name>A0A919CNL6_9PROT</name>
<evidence type="ECO:0000313" key="2">
    <source>
        <dbReference type="EMBL" id="GHD45689.1"/>
    </source>
</evidence>
<gene>
    <name evidence="2" type="ORF">GCM10017083_13970</name>
</gene>
<protein>
    <recommendedName>
        <fullName evidence="1">YjiS-like domain-containing protein</fullName>
    </recommendedName>
</protein>